<dbReference type="InterPro" id="IPR049552">
    <property type="entry name" value="PKS_DH_N"/>
</dbReference>
<dbReference type="Gene3D" id="1.10.1200.10">
    <property type="entry name" value="ACP-like"/>
    <property type="match status" value="5"/>
</dbReference>
<feature type="domain" description="Carrier" evidence="7">
    <location>
        <begin position="1200"/>
        <end position="1280"/>
    </location>
</feature>
<evidence type="ECO:0000256" key="6">
    <source>
        <dbReference type="SAM" id="MobiDB-lite"/>
    </source>
</evidence>
<dbReference type="InterPro" id="IPR020841">
    <property type="entry name" value="PKS_Beta-ketoAc_synthase_dom"/>
</dbReference>
<dbReference type="EMBL" id="JAKUDL010000001">
    <property type="protein sequence ID" value="MCH4293527.1"/>
    <property type="molecule type" value="Genomic_DNA"/>
</dbReference>
<dbReference type="InterPro" id="IPR014031">
    <property type="entry name" value="Ketoacyl_synth_C"/>
</dbReference>
<dbReference type="InterPro" id="IPR032821">
    <property type="entry name" value="PKS_assoc"/>
</dbReference>
<feature type="domain" description="PKS/mFAS DH" evidence="9">
    <location>
        <begin position="2309"/>
        <end position="2593"/>
    </location>
</feature>
<dbReference type="InterPro" id="IPR001227">
    <property type="entry name" value="Ac_transferase_dom_sf"/>
</dbReference>
<evidence type="ECO:0000256" key="3">
    <source>
        <dbReference type="ARBA" id="ARBA00022553"/>
    </source>
</evidence>
<feature type="domain" description="Carrier" evidence="7">
    <location>
        <begin position="1307"/>
        <end position="1387"/>
    </location>
</feature>
<comment type="similarity">
    <text evidence="1">Belongs to the short-chain dehydrogenases/reductases (SDR) family.</text>
</comment>
<protein>
    <submittedName>
        <fullName evidence="10">Phosphopantetheine-binding protein</fullName>
    </submittedName>
</protein>
<dbReference type="PROSITE" id="PS50075">
    <property type="entry name" value="CARRIER"/>
    <property type="match status" value="5"/>
</dbReference>
<evidence type="ECO:0000259" key="9">
    <source>
        <dbReference type="PROSITE" id="PS52019"/>
    </source>
</evidence>
<reference evidence="10 11" key="1">
    <citation type="submission" date="2022-02" db="EMBL/GenBank/DDBJ databases">
        <title>The genome sequence of Shewanella sp. 3B26.</title>
        <authorList>
            <person name="Du J."/>
        </authorList>
    </citation>
    <scope>NUCLEOTIDE SEQUENCE [LARGE SCALE GENOMIC DNA]</scope>
    <source>
        <strain evidence="10 11">3B26</strain>
    </source>
</reference>
<dbReference type="RefSeq" id="WP_240590040.1">
    <property type="nucleotide sequence ID" value="NZ_JAKUDL010000001.1"/>
</dbReference>
<sequence>MSESQTHDAKDLRLNKRLKDTPIAIVGMASLFANSRYLNEFWDLIVDKIDAITEVPADRWLVDDYFDSDKKVADKSYCKRGGFIPEVDFNPMEFGLPPNILELTDSAQLLSLVVAKEVLEDAGIGEGSGHDRDKIGITLGIGGGQKISQSLNARLQYPVLKKVFRESGLSDDNSEMLIKKFQSQYIHWEENSFPGSLGNVIAGRIANRFDLGGMNCVVDAACAGSLAAVRMALTELTEGRADMMLTGGACTDNSAYMYMSFSKTPAFTVDEKIKPFDADSKGMMIGEGIGMIALKRLEDAERDGDKIYAVIKGVGASSDGKFKSIYAPRPEGQAKALRRAYDDAGFPAHTLGLMEAHGTGTAAGDVAEFGGLNMVMSEGNSERQHIALGSVKSQVGHTKSTAGTAGLIKAALALHHKVLPPTINVVKPNPKMAIEDSPFYLSTEPRPWMPRPDGIPRRAAVSSFGFGGTNFHLVMEEYQPDHGRTPYRLRTAPVPLLFAAPSVDALLGELKSLSLELGSSNERFESLVAPFTLKAETIDANWPRLGLLAASTQELKDSLDEAIGKISAGAPHWRSLDMSFRAAAMDKKAKVAALFAGQGSQYLNMGGELAMLYPEMRAEFSAADGEFARRGYAGRHGFGELSSRVFPIPKFDTESRKADEAALTNTRFAQSAIGAVSLGQFEILKAAGFSFDAVAGHSFGELSALRAAGVIDKDSYYRLAFERGDAMASVPEGKDAGTMAAVILPSPQHRNVLDKLLEKDPAVVIANHNSPTQLVLAGPTDALKAVVSSLAAEGIRAIELPVSGAFHTPLVGHAHAPFAAAIDKERFIDAKATLYANASGDKRPLDGKSLKQSLKAQMLEQVQFESQIESLYRDGVRVFVEFGPKNTLSRLVEAILGERSRDCLIVSLDAQSAQSAGSHRADSKLKLAALELALAGFAIGNPDPYREHLSHKPKAKSALTIKLSASNYISPATAERMAAALKDGEVSKQIEIVEKIVEKTQYVEAPAIQAGAQTPAVQAPVASQVGQAPQVTQGGLDALFAAQQQLAALHQQFLAIPTQYGEGVQALMQKQLELAAAGQSVPAATERALELFHQHQAETLRIHTEFMRAQAASSEQMLRSLAGQAYVPSNIVVAPVSAAAVTAVPAAATVMPAATAQSAASDPVQSAASAPVQSMSVAATVQAQVQAPVALQAAQAADTNAGANIQRVMLEVVAEKTGYPTEMLDLSMDMEADLGIDSIKRVEILGTVQDALPSLPELDAAAMAECRTLADIVNLMSASLPLATEAAQVQVPAATAQAAVAVDAGAADADQITQTMLAVVADKTGYPVEMLDLAMDMEADLGIDSIKRVEILGTVQDALPSLPELDAAAMAECRTLADIVNLMSTSLPAAATTEAPQHQSPAADVTQTMLAVVADKTGYPAEMLDLAMDMEADLGIDSIKRVEILGTVQDALPSLPELDAAAMAECRTLADIVNLMSASLPLATEAAQVQVPAATAQAAVAVDAGAADADQITQTMLAVVADKTGYPAEMLELSMDMEADLGIDSIKRVEILGTVQDALPNLPQLDAAVLAECRTLADIIGCFGVSTASESAAIVTPAAVEQEAAAVEQAAVTEQQNAAGAEKDLSEETAALMAAVAETFQPEAIIATDAPEPEASAPEALTEASAEASSVAEVATEVAATEISAPIPAPSPQQVLDTMLSVVAEKTGYPVDMLDLAMDMEADLGIDSIKRVEILGTVQDRLPGLAEVDAAALTECRTLGQIVDTFSLPSEFSGQADELTALELAPHTGVSLKKLPAADRLEADSASSLFAANGRVIILDDGHNAGVLAGRLSGKGLEVTVVRPRSLATQSVLDASIAAQTLTDDSDDAVAELVRSLGEVSAFIHLQPQDTAESKNEPKNESKNEQADGCYFSDSAFAKVSLAFLFAKHLAAGFSASSDKRRAFITAARMDGKLGLGNSPFELNQAALFGLTKTLAHEWPTAHCRALDVAPELDAAALADAVIDALYGVDNGSNAELEWSISSEGRFGLIASELTEKHPKTSLNSADKILVTGGAKGVTLDCALALAKETGAHFILAGRSKALPAAEFPSWAKGLDAKALKQAAIQELLASGKRPQPKDVEAMIAPLISAIEIQNAVQRFDAVGASAEYLALDVSSAAAVAQTLSPIQALAPITGLIHGAGVLADKLIQDKNLDELNRVVGTKVGGLRALLDVLKDLRLVALFSSAAGFYGNKGQSDYAMANEVLNKAAHRLGNSGNRRVVAFDWGPWDGGMVNESLKKMFTERGVYVIPRDLGANLFAEAVQRRSACQILVGSSMQGNKQELSVKKPDGHSVSIGCSIQRQALGILADHQLGGNSVLPTVCALNWIRRAANSSFPQPDNGWQIADYRLLKGVVFDSDEKQLTLTLTATQSGLNAQIDSDGRPQYQANLSPGGAGAESSIPATDKAISAKKPVITGNQLYQDASLFHGPSLQVIGDVQRFDDSGLYCSYTLPLPFSADTDADYAELAQQDALLQALLVWARLKYDAASLPASLGKLTQQRVIGHGETGHIRLWVKAHSSRQLSADVALYDAEGKLACAMEGARVTISKSLDKAFANGNKGTETQAAKPAKG</sequence>
<dbReference type="InterPro" id="IPR049551">
    <property type="entry name" value="PKS_DH_C"/>
</dbReference>
<evidence type="ECO:0000259" key="8">
    <source>
        <dbReference type="PROSITE" id="PS52004"/>
    </source>
</evidence>
<dbReference type="SUPFAM" id="SSF53901">
    <property type="entry name" value="Thiolase-like"/>
    <property type="match status" value="1"/>
</dbReference>
<dbReference type="SMART" id="SM00827">
    <property type="entry name" value="PKS_AT"/>
    <property type="match status" value="1"/>
</dbReference>
<evidence type="ECO:0000259" key="7">
    <source>
        <dbReference type="PROSITE" id="PS50075"/>
    </source>
</evidence>
<dbReference type="PANTHER" id="PTHR43074:SF1">
    <property type="entry name" value="BETA-KETOACYL SYNTHASE FAMILY PROTEIN-RELATED"/>
    <property type="match status" value="1"/>
</dbReference>
<dbReference type="InterPro" id="IPR049900">
    <property type="entry name" value="PKS_mFAS_DH"/>
</dbReference>
<dbReference type="InterPro" id="IPR042104">
    <property type="entry name" value="PKS_dehydratase_sf"/>
</dbReference>
<feature type="domain" description="Carrier" evidence="7">
    <location>
        <begin position="1507"/>
        <end position="1587"/>
    </location>
</feature>
<evidence type="ECO:0000313" key="11">
    <source>
        <dbReference type="Proteomes" id="UP001297581"/>
    </source>
</evidence>
<dbReference type="Pfam" id="PF08659">
    <property type="entry name" value="KR"/>
    <property type="match status" value="1"/>
</dbReference>
<dbReference type="Pfam" id="PF02801">
    <property type="entry name" value="Ketoacyl-synt_C"/>
    <property type="match status" value="1"/>
</dbReference>
<accession>A0AAJ1EZH8</accession>
<dbReference type="InterPro" id="IPR052568">
    <property type="entry name" value="PKS-FAS_Synthase"/>
</dbReference>
<dbReference type="Pfam" id="PF00698">
    <property type="entry name" value="Acyl_transf_1"/>
    <property type="match status" value="1"/>
</dbReference>
<keyword evidence="3" id="KW-0597">Phosphoprotein</keyword>
<feature type="domain" description="Carrier" evidence="7">
    <location>
        <begin position="1690"/>
        <end position="1770"/>
    </location>
</feature>
<dbReference type="InterPro" id="IPR016036">
    <property type="entry name" value="Malonyl_transacylase_ACP-bd"/>
</dbReference>
<dbReference type="InterPro" id="IPR057326">
    <property type="entry name" value="KR_dom"/>
</dbReference>
<dbReference type="InterPro" id="IPR014043">
    <property type="entry name" value="Acyl_transferase_dom"/>
</dbReference>
<keyword evidence="11" id="KW-1185">Reference proteome</keyword>
<dbReference type="Pfam" id="PF21089">
    <property type="entry name" value="PKS_DH_N"/>
    <property type="match status" value="1"/>
</dbReference>
<feature type="region of interest" description="Disordered" evidence="6">
    <location>
        <begin position="2415"/>
        <end position="2441"/>
    </location>
</feature>
<dbReference type="CDD" id="cd00833">
    <property type="entry name" value="PKS"/>
    <property type="match status" value="1"/>
</dbReference>
<dbReference type="PROSITE" id="PS52019">
    <property type="entry name" value="PKS_MFAS_DH"/>
    <property type="match status" value="1"/>
</dbReference>
<dbReference type="InterPro" id="IPR004432">
    <property type="entry name" value="Omega_3_polyunsat_FA_synth"/>
</dbReference>
<dbReference type="GO" id="GO:0016746">
    <property type="term" value="F:acyltransferase activity"/>
    <property type="evidence" value="ECO:0007669"/>
    <property type="project" value="InterPro"/>
</dbReference>
<dbReference type="InterPro" id="IPR009081">
    <property type="entry name" value="PP-bd_ACP"/>
</dbReference>
<feature type="active site" description="Proton acceptor; for dehydratase activity" evidence="5">
    <location>
        <position position="2350"/>
    </location>
</feature>
<dbReference type="InterPro" id="IPR016035">
    <property type="entry name" value="Acyl_Trfase/lysoPLipase"/>
</dbReference>
<dbReference type="Pfam" id="PF16197">
    <property type="entry name" value="KAsynt_C_assoc"/>
    <property type="match status" value="1"/>
</dbReference>
<dbReference type="SUPFAM" id="SSF47336">
    <property type="entry name" value="ACP-like"/>
    <property type="match status" value="5"/>
</dbReference>
<dbReference type="InterPro" id="IPR016039">
    <property type="entry name" value="Thiolase-like"/>
</dbReference>
<dbReference type="Proteomes" id="UP001297581">
    <property type="component" value="Unassembled WGS sequence"/>
</dbReference>
<evidence type="ECO:0000256" key="5">
    <source>
        <dbReference type="PROSITE-ProRule" id="PRU01363"/>
    </source>
</evidence>
<organism evidence="10 11">
    <name type="scientific">Shewanella zhuhaiensis</name>
    <dbReference type="NCBI Taxonomy" id="2919576"/>
    <lineage>
        <taxon>Bacteria</taxon>
        <taxon>Pseudomonadati</taxon>
        <taxon>Pseudomonadota</taxon>
        <taxon>Gammaproteobacteria</taxon>
        <taxon>Alteromonadales</taxon>
        <taxon>Shewanellaceae</taxon>
        <taxon>Shewanella</taxon>
    </lineage>
</organism>
<feature type="region of interest" description="N-terminal hotdog fold" evidence="5">
    <location>
        <begin position="2309"/>
        <end position="2437"/>
    </location>
</feature>
<evidence type="ECO:0000313" key="10">
    <source>
        <dbReference type="EMBL" id="MCH4293527.1"/>
    </source>
</evidence>
<dbReference type="InterPro" id="IPR036291">
    <property type="entry name" value="NAD(P)-bd_dom_sf"/>
</dbReference>
<evidence type="ECO:0000256" key="4">
    <source>
        <dbReference type="ARBA" id="ARBA00022679"/>
    </source>
</evidence>
<dbReference type="Pfam" id="PF00109">
    <property type="entry name" value="ketoacyl-synt"/>
    <property type="match status" value="1"/>
</dbReference>
<dbReference type="InterPro" id="IPR013968">
    <property type="entry name" value="PKS_KR"/>
</dbReference>
<dbReference type="Gene3D" id="3.40.50.720">
    <property type="entry name" value="NAD(P)-binding Rossmann-like Domain"/>
    <property type="match status" value="1"/>
</dbReference>
<keyword evidence="2" id="KW-0596">Phosphopantetheine</keyword>
<dbReference type="NCBIfam" id="TIGR02813">
    <property type="entry name" value="omega_3_PfaA"/>
    <property type="match status" value="1"/>
</dbReference>
<dbReference type="SMART" id="SM00822">
    <property type="entry name" value="PKS_KR"/>
    <property type="match status" value="1"/>
</dbReference>
<name>A0AAJ1EZH8_9GAMM</name>
<proteinExistence type="inferred from homology"/>
<feature type="domain" description="Ketosynthase family 3 (KS3)" evidence="8">
    <location>
        <begin position="20"/>
        <end position="477"/>
    </location>
</feature>
<dbReference type="SUPFAM" id="SSF51735">
    <property type="entry name" value="NAD(P)-binding Rossmann-fold domains"/>
    <property type="match status" value="2"/>
</dbReference>
<dbReference type="Pfam" id="PF00550">
    <property type="entry name" value="PP-binding"/>
    <property type="match status" value="5"/>
</dbReference>
<dbReference type="Gene3D" id="3.30.70.250">
    <property type="entry name" value="Malonyl-CoA ACP transacylase, ACP-binding"/>
    <property type="match status" value="1"/>
</dbReference>
<dbReference type="Pfam" id="PF14765">
    <property type="entry name" value="PS-DH"/>
    <property type="match status" value="1"/>
</dbReference>
<dbReference type="Gene3D" id="3.40.366.10">
    <property type="entry name" value="Malonyl-Coenzyme A Acyl Carrier Protein, domain 2"/>
    <property type="match status" value="1"/>
</dbReference>
<evidence type="ECO:0000256" key="1">
    <source>
        <dbReference type="ARBA" id="ARBA00006484"/>
    </source>
</evidence>
<dbReference type="SUPFAM" id="SSF55048">
    <property type="entry name" value="Probable ACP-binding domain of malonyl-CoA ACP transacylase"/>
    <property type="match status" value="1"/>
</dbReference>
<dbReference type="Gene3D" id="3.40.47.10">
    <property type="match status" value="1"/>
</dbReference>
<feature type="domain" description="Carrier" evidence="7">
    <location>
        <begin position="1400"/>
        <end position="1480"/>
    </location>
</feature>
<dbReference type="SUPFAM" id="SSF52151">
    <property type="entry name" value="FabD/lysophospholipase-like"/>
    <property type="match status" value="1"/>
</dbReference>
<dbReference type="PROSITE" id="PS52004">
    <property type="entry name" value="KS3_2"/>
    <property type="match status" value="1"/>
</dbReference>
<dbReference type="Gene3D" id="3.10.129.110">
    <property type="entry name" value="Polyketide synthase dehydratase"/>
    <property type="match status" value="1"/>
</dbReference>
<keyword evidence="4" id="KW-0808">Transferase</keyword>
<evidence type="ECO:0000256" key="2">
    <source>
        <dbReference type="ARBA" id="ARBA00022450"/>
    </source>
</evidence>
<gene>
    <name evidence="10" type="ORF">MJ923_04315</name>
</gene>
<dbReference type="InterPro" id="IPR036736">
    <property type="entry name" value="ACP-like_sf"/>
</dbReference>
<feature type="region of interest" description="C-terminal hotdog fold" evidence="5">
    <location>
        <begin position="2451"/>
        <end position="2593"/>
    </location>
</feature>
<dbReference type="PANTHER" id="PTHR43074">
    <property type="entry name" value="OMEGA-3 POLYUNSATURATED FATTY ACID SYNTHASE PFAB-RELATED"/>
    <property type="match status" value="1"/>
</dbReference>
<comment type="caution">
    <text evidence="10">The sequence shown here is derived from an EMBL/GenBank/DDBJ whole genome shotgun (WGS) entry which is preliminary data.</text>
</comment>
<dbReference type="InterPro" id="IPR014030">
    <property type="entry name" value="Ketoacyl_synth_N"/>
</dbReference>
<feature type="active site" description="Proton donor; for dehydratase activity" evidence="5">
    <location>
        <position position="2510"/>
    </location>
</feature>
<dbReference type="SMART" id="SM00825">
    <property type="entry name" value="PKS_KS"/>
    <property type="match status" value="1"/>
</dbReference>